<sequence length="782" mass="88309">MKFTNGMWLTKPGYEIQAPAEVYDFETGTDFVTVYGPYKRIQSRGDTLNTGMLTVTIRAPRRDMIAVKLENFMGERRRGPDFELCEEAFTPEITQEGDVCILKSGGLSAEIRIRGEWGIRYLYDGKELTSSGPKSMAHILDDHGTAYMREQLSLDVSENIYGLGERFTAFVKNGQTVDLWNEDGGTNSEQTYKNIPFFVSSKGYGVFVNHPGKVSFETASEVVTKNQFSVPGESMEYFLIGGEDLKAVISRYTDLTGKPALVPAWTFGLWLTTSFTTDYDEKTVMSFIDGMLDRGIRLTTFHFDCFWMKGFEWCSFEWDKEVFPDPAGMLRRIKEKGLRICVWINPYIGQKSRLFREGLEKGYFVRTGDGSVWQWDMWQAGMALVDFTNPDAVKWYQGYLSHLIDMGVDCFKTDFGERIPVRDPFFGPKAADCGIVYFDGSDPDRMHNYYTQLYNRAVFEVLEKRLGKGQACLFARSATAGGQKYPVHWGGDCLSNYASMAQSLRGGLSLSLCGFGYWSHDIGGFEEGCNPDIFNRWTQFGLLSSHSRYHGSKEYKVPWLYGEESVEVTRKFTRLKLRLMPYLYAQAVHTSRTGVPMMRPMLLEFPEDPTCAFVDTQYMLGDSLLSAPIFNDRGEARFYLPEGIWTNILTGRQYQGGRWYQETHDYLHFPLLARENSLICFGGREDRPDYDYGDSPVFALYGLSDGQTARAEVYADGGDLLYTAEASRSGDTISVNVSGDCRGYTVLLAGISGIRAAEGGEIRQTEYGTAIFASSPTLTLQG</sequence>
<comment type="catalytic activity">
    <reaction evidence="4">
        <text>Hydrolysis of terminal, non-reducing alpha-D-xylose residues with release of alpha-D-xylose.</text>
        <dbReference type="EC" id="3.2.1.177"/>
    </reaction>
</comment>
<dbReference type="PANTHER" id="PTHR43053">
    <property type="entry name" value="GLYCOSIDASE FAMILY 31"/>
    <property type="match status" value="1"/>
</dbReference>
<dbReference type="Gene3D" id="2.60.40.1180">
    <property type="entry name" value="Golgi alpha-mannosidase II"/>
    <property type="match status" value="2"/>
</dbReference>
<name>A0A9D1DRA5_9FIRM</name>
<dbReference type="CDD" id="cd06593">
    <property type="entry name" value="GH31_xylosidase_YicI"/>
    <property type="match status" value="1"/>
</dbReference>
<dbReference type="GO" id="GO:0005975">
    <property type="term" value="P:carbohydrate metabolic process"/>
    <property type="evidence" value="ECO:0007669"/>
    <property type="project" value="InterPro"/>
</dbReference>
<dbReference type="GO" id="GO:0061634">
    <property type="term" value="F:alpha-D-xyloside xylohydrolase"/>
    <property type="evidence" value="ECO:0007669"/>
    <property type="project" value="UniProtKB-EC"/>
</dbReference>
<evidence type="ECO:0000313" key="11">
    <source>
        <dbReference type="Proteomes" id="UP000886785"/>
    </source>
</evidence>
<dbReference type="InterPro" id="IPR013780">
    <property type="entry name" value="Glyco_hydro_b"/>
</dbReference>
<dbReference type="Pfam" id="PF01055">
    <property type="entry name" value="Glyco_hydro_31_2nd"/>
    <property type="match status" value="1"/>
</dbReference>
<reference evidence="10" key="1">
    <citation type="submission" date="2020-10" db="EMBL/GenBank/DDBJ databases">
        <authorList>
            <person name="Gilroy R."/>
        </authorList>
    </citation>
    <scope>NUCLEOTIDE SEQUENCE</scope>
    <source>
        <strain evidence="10">ChiSjej1B19-7085</strain>
    </source>
</reference>
<evidence type="ECO:0000256" key="3">
    <source>
        <dbReference type="ARBA" id="ARBA00023295"/>
    </source>
</evidence>
<dbReference type="Pfam" id="PF21365">
    <property type="entry name" value="Glyco_hydro_31_3rd"/>
    <property type="match status" value="1"/>
</dbReference>
<dbReference type="Proteomes" id="UP000886785">
    <property type="component" value="Unassembled WGS sequence"/>
</dbReference>
<dbReference type="SUPFAM" id="SSF51445">
    <property type="entry name" value="(Trans)glycosidases"/>
    <property type="match status" value="1"/>
</dbReference>
<evidence type="ECO:0000256" key="5">
    <source>
        <dbReference type="ARBA" id="ARBA00066962"/>
    </source>
</evidence>
<dbReference type="EC" id="3.2.1.177" evidence="5"/>
<dbReference type="PANTHER" id="PTHR43053:SF4">
    <property type="entry name" value="MYOGENESIS-REGULATING GLYCOSIDASE"/>
    <property type="match status" value="1"/>
</dbReference>
<keyword evidence="2 6" id="KW-0378">Hydrolase</keyword>
<dbReference type="CDD" id="cd14752">
    <property type="entry name" value="GH31_N"/>
    <property type="match status" value="1"/>
</dbReference>
<dbReference type="InterPro" id="IPR000322">
    <property type="entry name" value="Glyco_hydro_31_TIM"/>
</dbReference>
<feature type="domain" description="Glycosyl hydrolase family 31 C-terminal" evidence="9">
    <location>
        <begin position="594"/>
        <end position="679"/>
    </location>
</feature>
<dbReference type="AlphaFoldDB" id="A0A9D1DRA5"/>
<reference evidence="10" key="2">
    <citation type="journal article" date="2021" name="PeerJ">
        <title>Extensive microbial diversity within the chicken gut microbiome revealed by metagenomics and culture.</title>
        <authorList>
            <person name="Gilroy R."/>
            <person name="Ravi A."/>
            <person name="Getino M."/>
            <person name="Pursley I."/>
            <person name="Horton D.L."/>
            <person name="Alikhan N.F."/>
            <person name="Baker D."/>
            <person name="Gharbi K."/>
            <person name="Hall N."/>
            <person name="Watson M."/>
            <person name="Adriaenssens E.M."/>
            <person name="Foster-Nyarko E."/>
            <person name="Jarju S."/>
            <person name="Secka A."/>
            <person name="Antonio M."/>
            <person name="Oren A."/>
            <person name="Chaudhuri R.R."/>
            <person name="La Ragione R."/>
            <person name="Hildebrand F."/>
            <person name="Pallen M.J."/>
        </authorList>
    </citation>
    <scope>NUCLEOTIDE SEQUENCE</scope>
    <source>
        <strain evidence="10">ChiSjej1B19-7085</strain>
    </source>
</reference>
<dbReference type="InterPro" id="IPR011013">
    <property type="entry name" value="Gal_mutarotase_sf_dom"/>
</dbReference>
<evidence type="ECO:0000259" key="8">
    <source>
        <dbReference type="Pfam" id="PF13802"/>
    </source>
</evidence>
<gene>
    <name evidence="10" type="primary">yicI</name>
    <name evidence="10" type="ORF">IAA54_07260</name>
</gene>
<dbReference type="FunFam" id="3.20.20.80:FF:000053">
    <property type="entry name" value="Alpha-xylosidase YicI"/>
    <property type="match status" value="1"/>
</dbReference>
<proteinExistence type="inferred from homology"/>
<evidence type="ECO:0000259" key="9">
    <source>
        <dbReference type="Pfam" id="PF21365"/>
    </source>
</evidence>
<dbReference type="NCBIfam" id="NF007940">
    <property type="entry name" value="PRK10658.1"/>
    <property type="match status" value="1"/>
</dbReference>
<evidence type="ECO:0000256" key="1">
    <source>
        <dbReference type="ARBA" id="ARBA00007806"/>
    </source>
</evidence>
<dbReference type="SUPFAM" id="SSF51011">
    <property type="entry name" value="Glycosyl hydrolase domain"/>
    <property type="match status" value="1"/>
</dbReference>
<dbReference type="SUPFAM" id="SSF117125">
    <property type="entry name" value="Putative glucosidase YicI, C-terminal domain"/>
    <property type="match status" value="1"/>
</dbReference>
<feature type="domain" description="Glycoside hydrolase family 31 TIM barrel" evidence="7">
    <location>
        <begin position="259"/>
        <end position="585"/>
    </location>
</feature>
<protein>
    <recommendedName>
        <fullName evidence="5">alpha-D-xyloside xylohydrolase</fullName>
        <ecNumber evidence="5">3.2.1.177</ecNumber>
    </recommendedName>
</protein>
<feature type="domain" description="Glycoside hydrolase family 31 N-terminal" evidence="8">
    <location>
        <begin position="55"/>
        <end position="217"/>
    </location>
</feature>
<dbReference type="SUPFAM" id="SSF74650">
    <property type="entry name" value="Galactose mutarotase-like"/>
    <property type="match status" value="1"/>
</dbReference>
<evidence type="ECO:0000313" key="10">
    <source>
        <dbReference type="EMBL" id="HIR57452.1"/>
    </source>
</evidence>
<comment type="similarity">
    <text evidence="1 6">Belongs to the glycosyl hydrolase 31 family.</text>
</comment>
<dbReference type="InterPro" id="IPR048395">
    <property type="entry name" value="Glyco_hydro_31_C"/>
</dbReference>
<dbReference type="InterPro" id="IPR017853">
    <property type="entry name" value="GH"/>
</dbReference>
<comment type="caution">
    <text evidence="10">The sequence shown here is derived from an EMBL/GenBank/DDBJ whole genome shotgun (WGS) entry which is preliminary data.</text>
</comment>
<evidence type="ECO:0000259" key="7">
    <source>
        <dbReference type="Pfam" id="PF01055"/>
    </source>
</evidence>
<dbReference type="GO" id="GO:0030246">
    <property type="term" value="F:carbohydrate binding"/>
    <property type="evidence" value="ECO:0007669"/>
    <property type="project" value="InterPro"/>
</dbReference>
<dbReference type="Gene3D" id="3.20.20.80">
    <property type="entry name" value="Glycosidases"/>
    <property type="match status" value="1"/>
</dbReference>
<dbReference type="InterPro" id="IPR050985">
    <property type="entry name" value="Alpha-glycosidase_related"/>
</dbReference>
<dbReference type="InterPro" id="IPR025887">
    <property type="entry name" value="Glyco_hydro_31_N_dom"/>
</dbReference>
<dbReference type="Pfam" id="PF13802">
    <property type="entry name" value="Gal_mutarotas_2"/>
    <property type="match status" value="1"/>
</dbReference>
<evidence type="ECO:0000256" key="4">
    <source>
        <dbReference type="ARBA" id="ARBA00052064"/>
    </source>
</evidence>
<accession>A0A9D1DRA5</accession>
<dbReference type="EMBL" id="DVHF01000082">
    <property type="protein sequence ID" value="HIR57452.1"/>
    <property type="molecule type" value="Genomic_DNA"/>
</dbReference>
<keyword evidence="3 6" id="KW-0326">Glycosidase</keyword>
<evidence type="ECO:0000256" key="2">
    <source>
        <dbReference type="ARBA" id="ARBA00022801"/>
    </source>
</evidence>
<dbReference type="Gene3D" id="2.60.40.1760">
    <property type="entry name" value="glycosyl hydrolase (family 31)"/>
    <property type="match status" value="1"/>
</dbReference>
<evidence type="ECO:0000256" key="6">
    <source>
        <dbReference type="RuleBase" id="RU361185"/>
    </source>
</evidence>
<organism evidence="10 11">
    <name type="scientific">Candidatus Gallacutalibacter pullicola</name>
    <dbReference type="NCBI Taxonomy" id="2840830"/>
    <lineage>
        <taxon>Bacteria</taxon>
        <taxon>Bacillati</taxon>
        <taxon>Bacillota</taxon>
        <taxon>Clostridia</taxon>
        <taxon>Eubacteriales</taxon>
        <taxon>Candidatus Gallacutalibacter</taxon>
    </lineage>
</organism>